<dbReference type="GO" id="GO:0008234">
    <property type="term" value="F:cysteine-type peptidase activity"/>
    <property type="evidence" value="ECO:0007669"/>
    <property type="project" value="UniProtKB-KW"/>
</dbReference>
<dbReference type="InterPro" id="IPR003646">
    <property type="entry name" value="SH3-like_bac-type"/>
</dbReference>
<keyword evidence="5" id="KW-0732">Signal</keyword>
<dbReference type="STRING" id="1630.SAMN05216514_10848"/>
<dbReference type="PROSITE" id="PS51935">
    <property type="entry name" value="NLPC_P60"/>
    <property type="match status" value="1"/>
</dbReference>
<dbReference type="SMART" id="SM00287">
    <property type="entry name" value="SH3b"/>
    <property type="match status" value="1"/>
</dbReference>
<dbReference type="PANTHER" id="PTHR47053:SF1">
    <property type="entry name" value="MUREIN DD-ENDOPEPTIDASE MEPH-RELATED"/>
    <property type="match status" value="1"/>
</dbReference>
<evidence type="ECO:0000256" key="4">
    <source>
        <dbReference type="ARBA" id="ARBA00022807"/>
    </source>
</evidence>
<dbReference type="Pfam" id="PF08239">
    <property type="entry name" value="SH3_3"/>
    <property type="match status" value="1"/>
</dbReference>
<evidence type="ECO:0000313" key="8">
    <source>
        <dbReference type="EMBL" id="SDW26760.1"/>
    </source>
</evidence>
<dbReference type="PROSITE" id="PS51781">
    <property type="entry name" value="SH3B"/>
    <property type="match status" value="1"/>
</dbReference>
<dbReference type="RefSeq" id="WP_074685988.1">
    <property type="nucleotide sequence ID" value="NZ_FNNF01000008.1"/>
</dbReference>
<evidence type="ECO:0000256" key="1">
    <source>
        <dbReference type="ARBA" id="ARBA00007074"/>
    </source>
</evidence>
<evidence type="ECO:0000256" key="3">
    <source>
        <dbReference type="ARBA" id="ARBA00022801"/>
    </source>
</evidence>
<reference evidence="8 9" key="1">
    <citation type="submission" date="2016-10" db="EMBL/GenBank/DDBJ databases">
        <authorList>
            <person name="de Groot N.N."/>
        </authorList>
    </citation>
    <scope>NUCLEOTIDE SEQUENCE [LARGE SCALE GENOMIC DNA]</scope>
    <source>
        <strain evidence="8 9">S3b</strain>
    </source>
</reference>
<dbReference type="Gene3D" id="2.30.30.40">
    <property type="entry name" value="SH3 Domains"/>
    <property type="match status" value="1"/>
</dbReference>
<keyword evidence="3" id="KW-0378">Hydrolase</keyword>
<dbReference type="GO" id="GO:0006508">
    <property type="term" value="P:proteolysis"/>
    <property type="evidence" value="ECO:0007669"/>
    <property type="project" value="UniProtKB-KW"/>
</dbReference>
<proteinExistence type="inferred from homology"/>
<organism evidence="8 9">
    <name type="scientific">Kandleria vitulina</name>
    <dbReference type="NCBI Taxonomy" id="1630"/>
    <lineage>
        <taxon>Bacteria</taxon>
        <taxon>Bacillati</taxon>
        <taxon>Bacillota</taxon>
        <taxon>Erysipelotrichia</taxon>
        <taxon>Erysipelotrichales</taxon>
        <taxon>Coprobacillaceae</taxon>
        <taxon>Kandleria</taxon>
    </lineage>
</organism>
<feature type="domain" description="NlpC/P60" evidence="7">
    <location>
        <begin position="37"/>
        <end position="162"/>
    </location>
</feature>
<dbReference type="InterPro" id="IPR051202">
    <property type="entry name" value="Peptidase_C40"/>
</dbReference>
<dbReference type="AlphaFoldDB" id="A0A1H2S5J0"/>
<dbReference type="PANTHER" id="PTHR47053">
    <property type="entry name" value="MUREIN DD-ENDOPEPTIDASE MEPH-RELATED"/>
    <property type="match status" value="1"/>
</dbReference>
<protein>
    <submittedName>
        <fullName evidence="8">SH3 domain-containing protein</fullName>
    </submittedName>
</protein>
<evidence type="ECO:0000256" key="2">
    <source>
        <dbReference type="ARBA" id="ARBA00022670"/>
    </source>
</evidence>
<feature type="signal peptide" evidence="5">
    <location>
        <begin position="1"/>
        <end position="29"/>
    </location>
</feature>
<evidence type="ECO:0000313" key="9">
    <source>
        <dbReference type="Proteomes" id="UP000182429"/>
    </source>
</evidence>
<dbReference type="SUPFAM" id="SSF54001">
    <property type="entry name" value="Cysteine proteinases"/>
    <property type="match status" value="1"/>
</dbReference>
<dbReference type="InterPro" id="IPR000064">
    <property type="entry name" value="NLP_P60_dom"/>
</dbReference>
<dbReference type="Gene3D" id="3.90.1720.10">
    <property type="entry name" value="endopeptidase domain like (from Nostoc punctiforme)"/>
    <property type="match status" value="1"/>
</dbReference>
<accession>A0A1H2S5J0</accession>
<gene>
    <name evidence="8" type="ORF">SAMN04487759_10835</name>
</gene>
<feature type="domain" description="SH3b" evidence="6">
    <location>
        <begin position="192"/>
        <end position="257"/>
    </location>
</feature>
<keyword evidence="4" id="KW-0788">Thiol protease</keyword>
<keyword evidence="2" id="KW-0645">Protease</keyword>
<feature type="chain" id="PRO_5010259936" evidence="5">
    <location>
        <begin position="30"/>
        <end position="257"/>
    </location>
</feature>
<evidence type="ECO:0000256" key="5">
    <source>
        <dbReference type="SAM" id="SignalP"/>
    </source>
</evidence>
<comment type="similarity">
    <text evidence="1">Belongs to the peptidase C40 family.</text>
</comment>
<name>A0A1H2S5J0_9FIRM</name>
<dbReference type="Proteomes" id="UP000182429">
    <property type="component" value="Unassembled WGS sequence"/>
</dbReference>
<dbReference type="EMBL" id="FNNF01000008">
    <property type="protein sequence ID" value="SDW26760.1"/>
    <property type="molecule type" value="Genomic_DNA"/>
</dbReference>
<dbReference type="InterPro" id="IPR038765">
    <property type="entry name" value="Papain-like_cys_pep_sf"/>
</dbReference>
<dbReference type="Pfam" id="PF00877">
    <property type="entry name" value="NLPC_P60"/>
    <property type="match status" value="1"/>
</dbReference>
<evidence type="ECO:0000259" key="7">
    <source>
        <dbReference type="PROSITE" id="PS51935"/>
    </source>
</evidence>
<sequence length="257" mass="28361">MNTHQFIKKHRKLIMIIAAIALMIVPVSAAKNAMEVDASTSKIVSLAYSKLGSKYIYGASHSMSALRNKKQRSFDCSGFVSWVYYQSGHNIGVRTTSSLRSVGRRVSWANRQKGDILLFGSHTGIYIGNNKMIHAPNSRSRVRVEKLSGHWRSRLKQIRRVVSSSDKAAVEKTISKATKAVNTNTNTSSSKYTTGNWKITVSSNVRAKATASSKKLGRLKKGSVVTVKSIKYGRWAKISFKGKTGWVSLRGAHAVRA</sequence>
<evidence type="ECO:0000259" key="6">
    <source>
        <dbReference type="PROSITE" id="PS51781"/>
    </source>
</evidence>
<dbReference type="eggNOG" id="COG0791">
    <property type="taxonomic scope" value="Bacteria"/>
</dbReference>